<dbReference type="RefSeq" id="WP_163741904.1">
    <property type="nucleotide sequence ID" value="NZ_JAAGOA010000018.1"/>
</dbReference>
<dbReference type="Gene3D" id="3.40.190.10">
    <property type="entry name" value="Periplasmic binding protein-like II"/>
    <property type="match status" value="2"/>
</dbReference>
<evidence type="ECO:0000313" key="2">
    <source>
        <dbReference type="Proteomes" id="UP000475214"/>
    </source>
</evidence>
<sequence>MRQMTRRQTLKAAAVAAPTLGLWACGNDDSTGGDGGPVELRYAFWGGDSRAQMTQEMIDEFEAENADIDVRPDYSDFGAYWDKLATSVASGDAPDIITMGGAYPSEYAGRGSLLDLGQVSDIIDTDRIDAAVLDNGMIDGSLYALPTGVNTYAVVANRALFDEAGVDFPDDRTWTWDDFLQICVALSESLGDDRFGTQDATNHNTLMLWARQRGESLYTADGGLGISAESVAEWWELALQLRDRGGAPSATLTAELESQNAPEQTLIGTNSAGLSLIWSNVLDVLRQASGEELVLLKPPGESEGQPGTWLGPSMFYTISADSDHPEEAAELVDFMLNDPDAAEAFLTDRGLPVNPEVREEILDELTPGQRVEAEFLTRMESEVGEAPPPPPVGSSETALIVSRLNSEVLFDRLTPQEAAEQFVAETEAALGV</sequence>
<dbReference type="EMBL" id="JAAGOA010000018">
    <property type="protein sequence ID" value="NEE02904.1"/>
    <property type="molecule type" value="Genomic_DNA"/>
</dbReference>
<dbReference type="PANTHER" id="PTHR43649:SF12">
    <property type="entry name" value="DIACETYLCHITOBIOSE BINDING PROTEIN DASA"/>
    <property type="match status" value="1"/>
</dbReference>
<dbReference type="PANTHER" id="PTHR43649">
    <property type="entry name" value="ARABINOSE-BINDING PROTEIN-RELATED"/>
    <property type="match status" value="1"/>
</dbReference>
<comment type="caution">
    <text evidence="1">The sequence shown here is derived from an EMBL/GenBank/DDBJ whole genome shotgun (WGS) entry which is preliminary data.</text>
</comment>
<reference evidence="1 2" key="1">
    <citation type="submission" date="2020-02" db="EMBL/GenBank/DDBJ databases">
        <authorList>
            <person name="Li X.-J."/>
            <person name="Han X.-M."/>
        </authorList>
    </citation>
    <scope>NUCLEOTIDE SEQUENCE [LARGE SCALE GENOMIC DNA]</scope>
    <source>
        <strain evidence="1 2">CCTCC AB 2017055</strain>
    </source>
</reference>
<dbReference type="InterPro" id="IPR006059">
    <property type="entry name" value="SBP"/>
</dbReference>
<evidence type="ECO:0000313" key="1">
    <source>
        <dbReference type="EMBL" id="NEE02904.1"/>
    </source>
</evidence>
<dbReference type="SUPFAM" id="SSF53850">
    <property type="entry name" value="Periplasmic binding protein-like II"/>
    <property type="match status" value="1"/>
</dbReference>
<dbReference type="InterPro" id="IPR050490">
    <property type="entry name" value="Bact_solute-bd_prot1"/>
</dbReference>
<dbReference type="AlphaFoldDB" id="A0A6L9SE65"/>
<keyword evidence="2" id="KW-1185">Reference proteome</keyword>
<dbReference type="Pfam" id="PF13416">
    <property type="entry name" value="SBP_bac_8"/>
    <property type="match status" value="1"/>
</dbReference>
<accession>A0A6L9SE65</accession>
<protein>
    <submittedName>
        <fullName evidence="1">Extracellular solute-binding protein</fullName>
    </submittedName>
</protein>
<proteinExistence type="predicted"/>
<name>A0A6L9SE65_9ACTN</name>
<dbReference type="Proteomes" id="UP000475214">
    <property type="component" value="Unassembled WGS sequence"/>
</dbReference>
<gene>
    <name evidence="1" type="ORF">G1H10_22320</name>
</gene>
<organism evidence="1 2">
    <name type="scientific">Phytoactinopolyspora halotolerans</name>
    <dbReference type="NCBI Taxonomy" id="1981512"/>
    <lineage>
        <taxon>Bacteria</taxon>
        <taxon>Bacillati</taxon>
        <taxon>Actinomycetota</taxon>
        <taxon>Actinomycetes</taxon>
        <taxon>Jiangellales</taxon>
        <taxon>Jiangellaceae</taxon>
        <taxon>Phytoactinopolyspora</taxon>
    </lineage>
</organism>